<dbReference type="AlphaFoldDB" id="A0A370GRX4"/>
<proteinExistence type="predicted"/>
<dbReference type="RefSeq" id="WP_068019841.1">
    <property type="nucleotide sequence ID" value="NZ_QQAZ01000013.1"/>
</dbReference>
<organism evidence="6 7">
    <name type="scientific">Nocardia mexicana</name>
    <dbReference type="NCBI Taxonomy" id="279262"/>
    <lineage>
        <taxon>Bacteria</taxon>
        <taxon>Bacillati</taxon>
        <taxon>Actinomycetota</taxon>
        <taxon>Actinomycetes</taxon>
        <taxon>Mycobacteriales</taxon>
        <taxon>Nocardiaceae</taxon>
        <taxon>Nocardia</taxon>
    </lineage>
</organism>
<dbReference type="OrthoDB" id="144293at2"/>
<protein>
    <submittedName>
        <fullName evidence="6">Histidine kinase</fullName>
    </submittedName>
</protein>
<keyword evidence="1" id="KW-0808">Transferase</keyword>
<comment type="caution">
    <text evidence="6">The sequence shown here is derived from an EMBL/GenBank/DDBJ whole genome shotgun (WGS) entry which is preliminary data.</text>
</comment>
<feature type="domain" description="Histidine kinase/HSP90-like ATPase" evidence="4">
    <location>
        <begin position="283"/>
        <end position="366"/>
    </location>
</feature>
<dbReference type="Gene3D" id="3.30.565.10">
    <property type="entry name" value="Histidine kinase-like ATPase, C-terminal domain"/>
    <property type="match status" value="1"/>
</dbReference>
<keyword evidence="7" id="KW-1185">Reference proteome</keyword>
<dbReference type="Pfam" id="PF02518">
    <property type="entry name" value="HATPase_c"/>
    <property type="match status" value="1"/>
</dbReference>
<dbReference type="InterPro" id="IPR003594">
    <property type="entry name" value="HATPase_dom"/>
</dbReference>
<dbReference type="PANTHER" id="PTHR24421">
    <property type="entry name" value="NITRATE/NITRITE SENSOR PROTEIN NARX-RELATED"/>
    <property type="match status" value="1"/>
</dbReference>
<evidence type="ECO:0000259" key="5">
    <source>
        <dbReference type="Pfam" id="PF07730"/>
    </source>
</evidence>
<evidence type="ECO:0000256" key="3">
    <source>
        <dbReference type="ARBA" id="ARBA00023012"/>
    </source>
</evidence>
<dbReference type="CDD" id="cd16917">
    <property type="entry name" value="HATPase_UhpB-NarQ-NarX-like"/>
    <property type="match status" value="1"/>
</dbReference>
<dbReference type="InterPro" id="IPR011712">
    <property type="entry name" value="Sig_transdc_His_kin_sub3_dim/P"/>
</dbReference>
<evidence type="ECO:0000259" key="4">
    <source>
        <dbReference type="Pfam" id="PF02518"/>
    </source>
</evidence>
<dbReference type="Proteomes" id="UP000255355">
    <property type="component" value="Unassembled WGS sequence"/>
</dbReference>
<dbReference type="GO" id="GO:0016020">
    <property type="term" value="C:membrane"/>
    <property type="evidence" value="ECO:0007669"/>
    <property type="project" value="InterPro"/>
</dbReference>
<evidence type="ECO:0000313" key="7">
    <source>
        <dbReference type="Proteomes" id="UP000255355"/>
    </source>
</evidence>
<gene>
    <name evidence="6" type="ORF">DFR68_11313</name>
</gene>
<dbReference type="GO" id="GO:0046983">
    <property type="term" value="F:protein dimerization activity"/>
    <property type="evidence" value="ECO:0007669"/>
    <property type="project" value="InterPro"/>
</dbReference>
<reference evidence="6 7" key="1">
    <citation type="submission" date="2018-07" db="EMBL/GenBank/DDBJ databases">
        <title>Genomic Encyclopedia of Type Strains, Phase IV (KMG-IV): sequencing the most valuable type-strain genomes for metagenomic binning, comparative biology and taxonomic classification.</title>
        <authorList>
            <person name="Goeker M."/>
        </authorList>
    </citation>
    <scope>NUCLEOTIDE SEQUENCE [LARGE SCALE GENOMIC DNA]</scope>
    <source>
        <strain evidence="6 7">DSM 44952</strain>
    </source>
</reference>
<evidence type="ECO:0000256" key="2">
    <source>
        <dbReference type="ARBA" id="ARBA00022777"/>
    </source>
</evidence>
<dbReference type="InterPro" id="IPR036890">
    <property type="entry name" value="HATPase_C_sf"/>
</dbReference>
<dbReference type="Pfam" id="PF07730">
    <property type="entry name" value="HisKA_3"/>
    <property type="match status" value="1"/>
</dbReference>
<keyword evidence="2 6" id="KW-0418">Kinase</keyword>
<dbReference type="STRING" id="1210089.GCA_001613165_03037"/>
<sequence length="374" mass="41484">MILINNIMALGRKLSGESRTETGARGSSADRDVVETARLIYIEFVTFQRDHAEALLDHNAIQSEFRRQIGYILAEYADSLRQGQIVLHEKKVALASTIGVFASSAKIPLDQLVSAWNGLFEIILPHIVTQTGSESAKMLGIRYLHHSVAERNRMSSAWFETALNQHIERCRTVEHNRIARELHDWFGSNLSIALRKLELYQLLGDVDGGPHLRELDTILAGMFDGARRFAADLRLSTPVSNIGADLRAFVEAANPDEMTVNVFVKGEETLVPAHVRSEVFISLREALRNALDHSDATDVTVMVDVSRERICAVVQDNGRGFVVPPEPDPAAGTGLISMRERIEQLDGVLLLSTQPMNGTRIDIWVSNREGDNAA</sequence>
<evidence type="ECO:0000313" key="6">
    <source>
        <dbReference type="EMBL" id="RDI45244.1"/>
    </source>
</evidence>
<evidence type="ECO:0000256" key="1">
    <source>
        <dbReference type="ARBA" id="ARBA00022679"/>
    </source>
</evidence>
<dbReference type="SUPFAM" id="SSF55874">
    <property type="entry name" value="ATPase domain of HSP90 chaperone/DNA topoisomerase II/histidine kinase"/>
    <property type="match status" value="1"/>
</dbReference>
<accession>A0A370GRX4</accession>
<dbReference type="EMBL" id="QQAZ01000013">
    <property type="protein sequence ID" value="RDI45244.1"/>
    <property type="molecule type" value="Genomic_DNA"/>
</dbReference>
<name>A0A370GRX4_9NOCA</name>
<dbReference type="GO" id="GO:0000155">
    <property type="term" value="F:phosphorelay sensor kinase activity"/>
    <property type="evidence" value="ECO:0007669"/>
    <property type="project" value="InterPro"/>
</dbReference>
<feature type="domain" description="Signal transduction histidine kinase subgroup 3 dimerisation and phosphoacceptor" evidence="5">
    <location>
        <begin position="174"/>
        <end position="234"/>
    </location>
</feature>
<keyword evidence="3" id="KW-0902">Two-component regulatory system</keyword>
<dbReference type="InterPro" id="IPR050482">
    <property type="entry name" value="Sensor_HK_TwoCompSys"/>
</dbReference>